<protein>
    <submittedName>
        <fullName evidence="3">PD-(D/E)XK nuclease superfamily protein</fullName>
    </submittedName>
</protein>
<dbReference type="InterPro" id="IPR038726">
    <property type="entry name" value="PDDEXK_AddAB-type"/>
</dbReference>
<evidence type="ECO:0000313" key="4">
    <source>
        <dbReference type="Proteomes" id="UP000184357"/>
    </source>
</evidence>
<dbReference type="EMBL" id="FQWV01000003">
    <property type="protein sequence ID" value="SHH03644.1"/>
    <property type="molecule type" value="Genomic_DNA"/>
</dbReference>
<dbReference type="AlphaFoldDB" id="A0A1M5PPH8"/>
<dbReference type="STRING" id="43928.SAMN05443636_1691"/>
<dbReference type="Pfam" id="PF12705">
    <property type="entry name" value="PDDEXK_1"/>
    <property type="match status" value="1"/>
</dbReference>
<name>A0A1M5PPH8_9EURY</name>
<organism evidence="3 4">
    <name type="scientific">Halobaculum gomorrense</name>
    <dbReference type="NCBI Taxonomy" id="43928"/>
    <lineage>
        <taxon>Archaea</taxon>
        <taxon>Methanobacteriati</taxon>
        <taxon>Methanobacteriota</taxon>
        <taxon>Stenosarchaea group</taxon>
        <taxon>Halobacteria</taxon>
        <taxon>Halobacteriales</taxon>
        <taxon>Haloferacaceae</taxon>
        <taxon>Halobaculum</taxon>
    </lineage>
</organism>
<proteinExistence type="predicted"/>
<keyword evidence="4" id="KW-1185">Reference proteome</keyword>
<dbReference type="Proteomes" id="UP000184357">
    <property type="component" value="Unassembled WGS sequence"/>
</dbReference>
<gene>
    <name evidence="3" type="ORF">SAMN05443636_1691</name>
</gene>
<feature type="region of interest" description="Disordered" evidence="1">
    <location>
        <begin position="450"/>
        <end position="473"/>
    </location>
</feature>
<dbReference type="RefSeq" id="WP_079991564.1">
    <property type="nucleotide sequence ID" value="NZ_FQWV01000003.1"/>
</dbReference>
<dbReference type="SUPFAM" id="SSF52540">
    <property type="entry name" value="P-loop containing nucleoside triphosphate hydrolases"/>
    <property type="match status" value="1"/>
</dbReference>
<dbReference type="InterPro" id="IPR027417">
    <property type="entry name" value="P-loop_NTPase"/>
</dbReference>
<evidence type="ECO:0000259" key="2">
    <source>
        <dbReference type="Pfam" id="PF12705"/>
    </source>
</evidence>
<accession>A0A1M5PPH8</accession>
<sequence length="859" mass="96113">MPLREAKSIDTLAAETREADLTLSADPPLTLALDRHTSTPRLGRASATPRSHAANEFVPSDRRRLFTELITQTDLTWKQAHRALDRCLQCWDATGSLDTITDYPEFDTPQFHTARDILHETDSSYHDLEATTLPDSTDLAVINEAGLSPLDRTLLPDSYQQVDPFTGDTTSLPQVHIFPSTTAIVDALITQLDTHTGEAVGIVLDESSLFSPLVESALETAGIPYQGGPGFIDDPDIRTFLRLAEAVFTGSDLRVADLRPLVERLGVDLDRAADHRRVDRVDVGPAYERFVDTLHTGTVDDAIATYERAAESSLTRLREECARLGLLSTAFTPQRLTRLRYYLESFDIPADQPNEGVLLTDGAATSYIDRPVVFYLGLGDGWAQQPPDRPWVDPVEHVQQDLDRFEILLQNGQERHFLVQASQADANTTPCVYFQDLVEHSVESFSDLPHTTHGADATRESVGTPFVAPDRPDTDPELPATISQSTLQRLANCPRAEFFHRLVESPTTISMARGTVIHEAAELCVTHPGAVREHHDAVIDAMLEQIRAYATTARERVERTQCVLALETIQRYLDAHPPTETPYESYSDRSQSNRLAERLGLTVDSSLTERWFQAPGIGLHGFVDLLHSQTALIDYKTGSQSSPSKLRQQASLDPLHDEPNFQAAAYLAQHRRETPGQPLEIRFVHLLEHDTQLARGDTVPLADLVTSVEYLPCTFGEFAARRETFDAVTDYVDSNDRVKALDPLGYDAYREFFEAHDLPREGVDPERREAIIQSFIEYTKPRVNDTMYVERGCRSAVEDIDGLVGERYLTEDLNAFEAFVTDQRERLAAYRKEGFPVCTHEDGPNWDRVDARDLVIDDV</sequence>
<feature type="domain" description="PD-(D/E)XK endonuclease-like" evidence="2">
    <location>
        <begin position="481"/>
        <end position="688"/>
    </location>
</feature>
<reference evidence="3 4" key="1">
    <citation type="submission" date="2016-11" db="EMBL/GenBank/DDBJ databases">
        <authorList>
            <person name="Jaros S."/>
            <person name="Januszkiewicz K."/>
            <person name="Wedrychowicz H."/>
        </authorList>
    </citation>
    <scope>NUCLEOTIDE SEQUENCE [LARGE SCALE GENOMIC DNA]</scope>
    <source>
        <strain evidence="3 4">DSM 9297</strain>
    </source>
</reference>
<evidence type="ECO:0000313" key="3">
    <source>
        <dbReference type="EMBL" id="SHH03644.1"/>
    </source>
</evidence>
<evidence type="ECO:0000256" key="1">
    <source>
        <dbReference type="SAM" id="MobiDB-lite"/>
    </source>
</evidence>